<name>A0A158KLS9_9BURK</name>
<gene>
    <name evidence="3" type="ORF">AWB67_06031</name>
</gene>
<dbReference type="Pfam" id="PF00501">
    <property type="entry name" value="AMP-binding"/>
    <property type="match status" value="1"/>
</dbReference>
<sequence length="540" mass="59312">MNIEASYDQFRKRIESEPLLKNVGALVDFSIQRYGDKAAWIPVDNEGAELSYSELGRLIARSANAFMALGVEKGSHVALLMPSTPEHLCAWVALAKLGAVSIGINPNYTTQELVYTLTDSEAEFLLTADQFVPKLATLIQDNQAIALKKVAVSGASGPASTSRWENLLAEADDHFDSSHIDVSGEDPINILYTSGSTGFPKGCVLPHNYWVIKGKVVAGLWPETTRILCDAPFHYMGPLWRFSFACYLGAAICVAPRASLTRFVDRWKTHKIDFGWINNAMAMTAVGTSDSENSLKVLGTSGISPNLQKLAEARFGVPIREHYGMTEVGLATVMPLGADEMLGSGSCGLTAPFRDCMIADECGNAIERGKVGELYVRGPGIVKGYIGKPEANAQAFRGAWFKTGDLFWQDERGYFYFHSRIKDIIRRSAENISASEVEAALYGIPEVEDVAVGPVKDEMRGEEVKAFIILKPGFDPVSLSPERIVVYCSKILARYKIPRYYQYFQDFPRTSSDKIAKRLLLDGEGVAVTTTYDVTNGTWS</sequence>
<evidence type="ECO:0000313" key="4">
    <source>
        <dbReference type="Proteomes" id="UP000054925"/>
    </source>
</evidence>
<dbReference type="Gene3D" id="3.30.300.30">
    <property type="match status" value="1"/>
</dbReference>
<keyword evidence="3" id="KW-0436">Ligase</keyword>
<dbReference type="PROSITE" id="PS00455">
    <property type="entry name" value="AMP_BINDING"/>
    <property type="match status" value="1"/>
</dbReference>
<evidence type="ECO:0000259" key="2">
    <source>
        <dbReference type="Pfam" id="PF13193"/>
    </source>
</evidence>
<dbReference type="SUPFAM" id="SSF56801">
    <property type="entry name" value="Acetyl-CoA synthetase-like"/>
    <property type="match status" value="1"/>
</dbReference>
<dbReference type="Gene3D" id="3.40.50.12780">
    <property type="entry name" value="N-terminal domain of ligase-like"/>
    <property type="match status" value="1"/>
</dbReference>
<dbReference type="PANTHER" id="PTHR43767">
    <property type="entry name" value="LONG-CHAIN-FATTY-ACID--COA LIGASE"/>
    <property type="match status" value="1"/>
</dbReference>
<dbReference type="Pfam" id="PF13193">
    <property type="entry name" value="AMP-binding_C"/>
    <property type="match status" value="1"/>
</dbReference>
<evidence type="ECO:0000259" key="1">
    <source>
        <dbReference type="Pfam" id="PF00501"/>
    </source>
</evidence>
<dbReference type="InterPro" id="IPR000873">
    <property type="entry name" value="AMP-dep_synth/lig_dom"/>
</dbReference>
<dbReference type="AlphaFoldDB" id="A0A158KLS9"/>
<dbReference type="InterPro" id="IPR020845">
    <property type="entry name" value="AMP-binding_CS"/>
</dbReference>
<dbReference type="InterPro" id="IPR045851">
    <property type="entry name" value="AMP-bd_C_sf"/>
</dbReference>
<reference evidence="3" key="1">
    <citation type="submission" date="2016-01" db="EMBL/GenBank/DDBJ databases">
        <authorList>
            <person name="Peeters C."/>
        </authorList>
    </citation>
    <scope>NUCLEOTIDE SEQUENCE [LARGE SCALE GENOMIC DNA]</scope>
    <source>
        <strain evidence="3">LMG 22937</strain>
    </source>
</reference>
<dbReference type="GO" id="GO:0016878">
    <property type="term" value="F:acid-thiol ligase activity"/>
    <property type="evidence" value="ECO:0007669"/>
    <property type="project" value="UniProtKB-ARBA"/>
</dbReference>
<keyword evidence="4" id="KW-1185">Reference proteome</keyword>
<dbReference type="OrthoDB" id="9766486at2"/>
<dbReference type="PANTHER" id="PTHR43767:SF1">
    <property type="entry name" value="NONRIBOSOMAL PEPTIDE SYNTHASE PES1 (EUROFUNG)-RELATED"/>
    <property type="match status" value="1"/>
</dbReference>
<feature type="domain" description="AMP-binding enzyme C-terminal" evidence="2">
    <location>
        <begin position="436"/>
        <end position="514"/>
    </location>
</feature>
<dbReference type="EMBL" id="FCOL02000070">
    <property type="protein sequence ID" value="SAL82096.1"/>
    <property type="molecule type" value="Genomic_DNA"/>
</dbReference>
<dbReference type="InterPro" id="IPR025110">
    <property type="entry name" value="AMP-bd_C"/>
</dbReference>
<dbReference type="RefSeq" id="WP_087659762.1">
    <property type="nucleotide sequence ID" value="NZ_FCOL02000070.1"/>
</dbReference>
<dbReference type="InterPro" id="IPR042099">
    <property type="entry name" value="ANL_N_sf"/>
</dbReference>
<comment type="caution">
    <text evidence="3">The sequence shown here is derived from an EMBL/GenBank/DDBJ whole genome shotgun (WGS) entry which is preliminary data.</text>
</comment>
<protein>
    <submittedName>
        <fullName evidence="3">AMP-dependent synthetase and ligase</fullName>
    </submittedName>
</protein>
<dbReference type="Proteomes" id="UP000054925">
    <property type="component" value="Unassembled WGS sequence"/>
</dbReference>
<feature type="domain" description="AMP-dependent synthetase/ligase" evidence="1">
    <location>
        <begin position="31"/>
        <end position="385"/>
    </location>
</feature>
<evidence type="ECO:0000313" key="3">
    <source>
        <dbReference type="EMBL" id="SAL82096.1"/>
    </source>
</evidence>
<proteinExistence type="predicted"/>
<accession>A0A158KLS9</accession>
<dbReference type="InterPro" id="IPR050237">
    <property type="entry name" value="ATP-dep_AMP-bd_enzyme"/>
</dbReference>
<organism evidence="3 4">
    <name type="scientific">Caballeronia terrestris</name>
    <dbReference type="NCBI Taxonomy" id="1226301"/>
    <lineage>
        <taxon>Bacteria</taxon>
        <taxon>Pseudomonadati</taxon>
        <taxon>Pseudomonadota</taxon>
        <taxon>Betaproteobacteria</taxon>
        <taxon>Burkholderiales</taxon>
        <taxon>Burkholderiaceae</taxon>
        <taxon>Caballeronia</taxon>
    </lineage>
</organism>